<evidence type="ECO:0000313" key="4">
    <source>
        <dbReference type="EMBL" id="ACK71685.1"/>
    </source>
</evidence>
<keyword evidence="3" id="KW-0812">Transmembrane</keyword>
<dbReference type="RefSeq" id="WP_015955281.1">
    <property type="nucleotide sequence ID" value="NC_011729.1"/>
</dbReference>
<evidence type="ECO:0000256" key="2">
    <source>
        <dbReference type="SAM" id="MobiDB-lite"/>
    </source>
</evidence>
<accession>B7KDY7</accession>
<protein>
    <submittedName>
        <fullName evidence="4">Type IV pilus assembly protein</fullName>
    </submittedName>
</protein>
<sequence>MTFSEDYSTQQGASLEESGKYPVAFGITFTPKVSGIALGALGAFGAVYILMNMVMPAYTTYQEQKAEEASLLEQVEQQKTGEFEKKLQKAEAELQQKQALRKEILAFFGSEKSLDTLLLDINKFFKSRNVALLKFTPDGEATVIDDSSLGQGVNQKLKRQNINIEMEGGFVQTQAILKDLERLQPLILIQNLKTENNTQLLELKRNPLQLIPKDPTAKVSFVLQVILPVSFEDLPPPAAEKPESEKKDKAEKDPKS</sequence>
<evidence type="ECO:0000256" key="1">
    <source>
        <dbReference type="SAM" id="Coils"/>
    </source>
</evidence>
<evidence type="ECO:0000313" key="5">
    <source>
        <dbReference type="Proteomes" id="UP000002384"/>
    </source>
</evidence>
<evidence type="ECO:0000256" key="3">
    <source>
        <dbReference type="SAM" id="Phobius"/>
    </source>
</evidence>
<feature type="compositionally biased region" description="Basic and acidic residues" evidence="2">
    <location>
        <begin position="240"/>
        <end position="256"/>
    </location>
</feature>
<dbReference type="KEGG" id="cyc:PCC7424_3286"/>
<dbReference type="InterPro" id="IPR014717">
    <property type="entry name" value="Transl_elong_EF1B/ribsomal_bS6"/>
</dbReference>
<dbReference type="eggNOG" id="COG3167">
    <property type="taxonomic scope" value="Bacteria"/>
</dbReference>
<name>B7KDY7_GLOC7</name>
<keyword evidence="1" id="KW-0175">Coiled coil</keyword>
<dbReference type="HOGENOM" id="CLU_086007_1_0_3"/>
<dbReference type="Gene3D" id="3.30.70.60">
    <property type="match status" value="1"/>
</dbReference>
<keyword evidence="3" id="KW-0472">Membrane</keyword>
<dbReference type="EMBL" id="CP001291">
    <property type="protein sequence ID" value="ACK71685.1"/>
    <property type="molecule type" value="Genomic_DNA"/>
</dbReference>
<organism evidence="4 5">
    <name type="scientific">Gloeothece citriformis (strain PCC 7424)</name>
    <name type="common">Cyanothece sp. (strain PCC 7424)</name>
    <dbReference type="NCBI Taxonomy" id="65393"/>
    <lineage>
        <taxon>Bacteria</taxon>
        <taxon>Bacillati</taxon>
        <taxon>Cyanobacteriota</taxon>
        <taxon>Cyanophyceae</taxon>
        <taxon>Oscillatoriophycideae</taxon>
        <taxon>Chroococcales</taxon>
        <taxon>Aphanothecaceae</taxon>
        <taxon>Gloeothece</taxon>
        <taxon>Gloeothece citriformis</taxon>
    </lineage>
</organism>
<gene>
    <name evidence="4" type="ordered locus">PCC7424_3286</name>
</gene>
<dbReference type="STRING" id="65393.PCC7424_3286"/>
<keyword evidence="5" id="KW-1185">Reference proteome</keyword>
<dbReference type="OrthoDB" id="483469at2"/>
<feature type="region of interest" description="Disordered" evidence="2">
    <location>
        <begin position="233"/>
        <end position="256"/>
    </location>
</feature>
<feature type="transmembrane region" description="Helical" evidence="3">
    <location>
        <begin position="35"/>
        <end position="55"/>
    </location>
</feature>
<proteinExistence type="predicted"/>
<dbReference type="AlphaFoldDB" id="B7KDY7"/>
<reference evidence="5" key="1">
    <citation type="journal article" date="2011" name="MBio">
        <title>Novel metabolic attributes of the genus Cyanothece, comprising a group of unicellular nitrogen-fixing Cyanobacteria.</title>
        <authorList>
            <person name="Bandyopadhyay A."/>
            <person name="Elvitigala T."/>
            <person name="Welsh E."/>
            <person name="Stockel J."/>
            <person name="Liberton M."/>
            <person name="Min H."/>
            <person name="Sherman L.A."/>
            <person name="Pakrasi H.B."/>
        </authorList>
    </citation>
    <scope>NUCLEOTIDE SEQUENCE [LARGE SCALE GENOMIC DNA]</scope>
    <source>
        <strain evidence="5">PCC 7424</strain>
    </source>
</reference>
<dbReference type="Proteomes" id="UP000002384">
    <property type="component" value="Chromosome"/>
</dbReference>
<feature type="coiled-coil region" evidence="1">
    <location>
        <begin position="58"/>
        <end position="103"/>
    </location>
</feature>
<keyword evidence="3" id="KW-1133">Transmembrane helix</keyword>